<protein>
    <submittedName>
        <fullName evidence="2">Uncharacterized protein</fullName>
    </submittedName>
</protein>
<reference evidence="3 4" key="1">
    <citation type="submission" date="2017-07" db="EMBL/GenBank/DDBJ databases">
        <title>Leptospira spp. isolated from tropical soils.</title>
        <authorList>
            <person name="Thibeaux R."/>
            <person name="Iraola G."/>
            <person name="Ferres I."/>
            <person name="Bierque E."/>
            <person name="Girault D."/>
            <person name="Soupe-Gilbert M.-E."/>
            <person name="Picardeau M."/>
            <person name="Goarant C."/>
        </authorList>
    </citation>
    <scope>NUCLEOTIDE SEQUENCE [LARGE SCALE GENOMIC DNA]</scope>
    <source>
        <strain evidence="2 4">FH1-B-B1</strain>
        <strain evidence="1 3">FH1-B-C1</strain>
    </source>
</reference>
<dbReference type="Proteomes" id="UP000231990">
    <property type="component" value="Unassembled WGS sequence"/>
</dbReference>
<name>A0A2M9ZTC1_9LEPT</name>
<gene>
    <name evidence="1" type="ORF">CH360_02900</name>
    <name evidence="2" type="ORF">CH373_02905</name>
</gene>
<evidence type="ECO:0000313" key="3">
    <source>
        <dbReference type="Proteomes" id="UP000231962"/>
    </source>
</evidence>
<dbReference type="RefSeq" id="WP_100712588.1">
    <property type="nucleotide sequence ID" value="NZ_NPDY01000001.1"/>
</dbReference>
<evidence type="ECO:0000313" key="1">
    <source>
        <dbReference type="EMBL" id="PJZ71604.1"/>
    </source>
</evidence>
<evidence type="ECO:0000313" key="2">
    <source>
        <dbReference type="EMBL" id="PJZ75219.1"/>
    </source>
</evidence>
<dbReference type="AlphaFoldDB" id="A0A2M9ZTC1"/>
<dbReference type="EMBL" id="NPDZ01000001">
    <property type="protein sequence ID" value="PJZ75219.1"/>
    <property type="molecule type" value="Genomic_DNA"/>
</dbReference>
<sequence>MNSKSYYLLFLNFILINCSYLQWRPASLAIERGWSENGNHVVQTEVIYEERDAWNPLTGTTHKRNYGTKFRIYLINDKAKGDGSPPIFTKEVSSWTLPGSVYFHSASSLLFWIQGKNDEYAGKSRFPAIWSPELSIDQDLSSILLAGETVLQFVPAPDAELAALILGKVDPSLEILSPRLVFWNVKDRKTLTSISLNSWKEVPNYRIRWSVNSKTLYLRMEDKVSKAENDFHSLSKASEFPLCFFPPTNFGPVGISPAGSGGDTSFDRKIEPPLFKKFEKVPMISDVGRIRDCSNP</sequence>
<dbReference type="EMBL" id="NPDY01000001">
    <property type="protein sequence ID" value="PJZ71604.1"/>
    <property type="molecule type" value="Genomic_DNA"/>
</dbReference>
<accession>A0A2M9ZTC1</accession>
<comment type="caution">
    <text evidence="2">The sequence shown here is derived from an EMBL/GenBank/DDBJ whole genome shotgun (WGS) entry which is preliminary data.</text>
</comment>
<evidence type="ECO:0000313" key="4">
    <source>
        <dbReference type="Proteomes" id="UP000231990"/>
    </source>
</evidence>
<organism evidence="2 4">
    <name type="scientific">Leptospira perolatii</name>
    <dbReference type="NCBI Taxonomy" id="2023191"/>
    <lineage>
        <taxon>Bacteria</taxon>
        <taxon>Pseudomonadati</taxon>
        <taxon>Spirochaetota</taxon>
        <taxon>Spirochaetia</taxon>
        <taxon>Leptospirales</taxon>
        <taxon>Leptospiraceae</taxon>
        <taxon>Leptospira</taxon>
    </lineage>
</organism>
<dbReference type="OrthoDB" id="332740at2"/>
<proteinExistence type="predicted"/>
<dbReference type="Proteomes" id="UP000231962">
    <property type="component" value="Unassembled WGS sequence"/>
</dbReference>
<keyword evidence="3" id="KW-1185">Reference proteome</keyword>